<dbReference type="InterPro" id="IPR010295">
    <property type="entry name" value="DUF898"/>
</dbReference>
<evidence type="ECO:0008006" key="5">
    <source>
        <dbReference type="Google" id="ProtNLM"/>
    </source>
</evidence>
<gene>
    <name evidence="3" type="ORF">GCM10008959_10100</name>
</gene>
<feature type="transmembrane region" description="Helical" evidence="2">
    <location>
        <begin position="141"/>
        <end position="159"/>
    </location>
</feature>
<feature type="transmembrane region" description="Helical" evidence="2">
    <location>
        <begin position="237"/>
        <end position="266"/>
    </location>
</feature>
<dbReference type="RefSeq" id="WP_189063895.1">
    <property type="nucleotide sequence ID" value="NZ_BMQM01000004.1"/>
</dbReference>
<keyword evidence="2" id="KW-0472">Membrane</keyword>
<proteinExistence type="predicted"/>
<dbReference type="Proteomes" id="UP000634308">
    <property type="component" value="Unassembled WGS sequence"/>
</dbReference>
<organism evidence="3 4">
    <name type="scientific">Deinococcus seoulensis</name>
    <dbReference type="NCBI Taxonomy" id="1837379"/>
    <lineage>
        <taxon>Bacteria</taxon>
        <taxon>Thermotogati</taxon>
        <taxon>Deinococcota</taxon>
        <taxon>Deinococci</taxon>
        <taxon>Deinococcales</taxon>
        <taxon>Deinococcaceae</taxon>
        <taxon>Deinococcus</taxon>
    </lineage>
</organism>
<evidence type="ECO:0000256" key="1">
    <source>
        <dbReference type="SAM" id="MobiDB-lite"/>
    </source>
</evidence>
<dbReference type="Pfam" id="PF05987">
    <property type="entry name" value="DUF898"/>
    <property type="match status" value="1"/>
</dbReference>
<evidence type="ECO:0000313" key="3">
    <source>
        <dbReference type="EMBL" id="GGR50777.1"/>
    </source>
</evidence>
<feature type="region of interest" description="Disordered" evidence="1">
    <location>
        <begin position="1"/>
        <end position="42"/>
    </location>
</feature>
<dbReference type="EMBL" id="BMQM01000004">
    <property type="protein sequence ID" value="GGR50777.1"/>
    <property type="molecule type" value="Genomic_DNA"/>
</dbReference>
<keyword evidence="2" id="KW-0812">Transmembrane</keyword>
<feature type="transmembrane region" description="Helical" evidence="2">
    <location>
        <begin position="286"/>
        <end position="307"/>
    </location>
</feature>
<name>A0ABQ2RRG8_9DEIO</name>
<accession>A0ABQ2RRG8</accession>
<keyword evidence="2" id="KW-1133">Transmembrane helix</keyword>
<reference evidence="4" key="1">
    <citation type="journal article" date="2019" name="Int. J. Syst. Evol. Microbiol.">
        <title>The Global Catalogue of Microorganisms (GCM) 10K type strain sequencing project: providing services to taxonomists for standard genome sequencing and annotation.</title>
        <authorList>
            <consortium name="The Broad Institute Genomics Platform"/>
            <consortium name="The Broad Institute Genome Sequencing Center for Infectious Disease"/>
            <person name="Wu L."/>
            <person name="Ma J."/>
        </authorList>
    </citation>
    <scope>NUCLEOTIDE SEQUENCE [LARGE SCALE GENOMIC DNA]</scope>
    <source>
        <strain evidence="4">JCM 31404</strain>
    </source>
</reference>
<protein>
    <recommendedName>
        <fullName evidence="5">DUF898 domain-containing protein</fullName>
    </recommendedName>
</protein>
<feature type="transmembrane region" description="Helical" evidence="2">
    <location>
        <begin position="69"/>
        <end position="89"/>
    </location>
</feature>
<evidence type="ECO:0000313" key="4">
    <source>
        <dbReference type="Proteomes" id="UP000634308"/>
    </source>
</evidence>
<sequence length="409" mass="44313">MTDPALPRTPEPTVPAPGTAVPGRHDLPSAPERLPAPELPAPELPAPGLAAPHVTTYPVSFTGSTGEYFRLWIVNAALSVVTLGIYLPWARVRNRQYFYGHTWVDGQNFEYRADPLKLLRSYVVVGALFGAFTLTQQSERLWGLSVLIGLVFALLYPWLVAQSMRFQAVNTVHRGLRFHFDGSLKGAYVAYGAANVAASVSSGLALPWAWFMQRRYQIDNLRYGSARGLFRGDVAPMYLIALTGVGLLVGAGLLLGVPAVVTLVAWMAGNGFDLDSMDWDSLGSGLFFLIFVAVAYVILISLNGVAWQYVRAATMRYVLNNAELGGVVRTGATFNPWRVVWITVSNGAAQLLTLGLATPWADIRRNRYLLEGVSVRAIAPLDDFARGTGGPESALGEAATELLDIGLGF</sequence>
<feature type="transmembrane region" description="Helical" evidence="2">
    <location>
        <begin position="188"/>
        <end position="211"/>
    </location>
</feature>
<comment type="caution">
    <text evidence="3">The sequence shown here is derived from an EMBL/GenBank/DDBJ whole genome shotgun (WGS) entry which is preliminary data.</text>
</comment>
<keyword evidence="4" id="KW-1185">Reference proteome</keyword>
<evidence type="ECO:0000256" key="2">
    <source>
        <dbReference type="SAM" id="Phobius"/>
    </source>
</evidence>